<evidence type="ECO:0000259" key="1">
    <source>
        <dbReference type="PROSITE" id="PS50181"/>
    </source>
</evidence>
<protein>
    <submittedName>
        <fullName evidence="2">Transposase, putative</fullName>
    </submittedName>
</protein>
<dbReference type="EMBL" id="LN679110">
    <property type="protein sequence ID" value="CEL53026.1"/>
    <property type="molecule type" value="Genomic_DNA"/>
</dbReference>
<reference evidence="2 3" key="1">
    <citation type="submission" date="2014-11" db="EMBL/GenBank/DDBJ databases">
        <authorList>
            <person name="Wibberg Daniel"/>
        </authorList>
    </citation>
    <scope>NUCLEOTIDE SEQUENCE [LARGE SCALE GENOMIC DNA]</scope>
    <source>
        <strain evidence="2">Rhizoctonia solani AG1-IB 7/3/14</strain>
    </source>
</reference>
<evidence type="ECO:0000313" key="2">
    <source>
        <dbReference type="EMBL" id="CEL53026.1"/>
    </source>
</evidence>
<dbReference type="Pfam" id="PF00646">
    <property type="entry name" value="F-box"/>
    <property type="match status" value="1"/>
</dbReference>
<accession>A0A0B7F4N3</accession>
<evidence type="ECO:0000313" key="3">
    <source>
        <dbReference type="Proteomes" id="UP000059188"/>
    </source>
</evidence>
<keyword evidence="3" id="KW-1185">Reference proteome</keyword>
<dbReference type="OrthoDB" id="2745718at2759"/>
<dbReference type="Proteomes" id="UP000059188">
    <property type="component" value="Unassembled WGS sequence"/>
</dbReference>
<dbReference type="InterPro" id="IPR001810">
    <property type="entry name" value="F-box_dom"/>
</dbReference>
<sequence>MDLSPITKLPQETLLRILHYCDLKSIIWFSSTYKKTYTIVKSSASLQLQINLDINGLEVEEGSMKGNSSHSLLKELRGYLGAWLNLNFSPVVRQYTSIHRDRVPAFRFDLRDGVLSLDFQAPALGNENGSDIIAFDSSQALELSSLGTPCQVNFEQKFETSAMDPKQDLMVLVEPLTPTSTFARLHLRSKTTGEPHLLSSEPVITIRLGSASSKVIKRMRPPQVVGEYLMVSFCWTSPAPDGSKLYAYETVLWRWKAGELATRINSEENTLSTFLDKSRIVSYSKLPEQNSVSNGLALFIHDIPDAEDTLNTTQDLKEPSHGVCDILKYPAQKPALTFKLPELLSHAAIDGDGIELFSSPLPGDSVRLNAATLLFSRAMTLELRFTIWNISSDRDLFGRSNAPSSSTLQVFVSTRHLFKHIEANQPRNGAIIEWCQWGPAATRWLKFNEMPNALYGPRYIQAIGSSDGSVSILAMDFNAPAIAVLEHKRKSPGVNHGSLLQSGAHTAVGWDVPVGEQTEDDGVYPGLDGSIVKEETTLSELFKYPVVSRLPYRTISKTILMGHESFRRIKIDAEYLVMIPDILTLTLSEAENFCLSFGKLDMPSEE</sequence>
<dbReference type="PROSITE" id="PS50181">
    <property type="entry name" value="FBOX"/>
    <property type="match status" value="1"/>
</dbReference>
<feature type="domain" description="F-box" evidence="1">
    <location>
        <begin position="3"/>
        <end position="50"/>
    </location>
</feature>
<name>A0A0B7F4N3_THACB</name>
<dbReference type="AlphaFoldDB" id="A0A0B7F4N3"/>
<gene>
    <name evidence="2" type="ORF">RSOLAG1IB_06094</name>
</gene>
<organism evidence="2 3">
    <name type="scientific">Thanatephorus cucumeris (strain AG1-IB / isolate 7/3/14)</name>
    <name type="common">Lettuce bottom rot fungus</name>
    <name type="synonym">Rhizoctonia solani</name>
    <dbReference type="NCBI Taxonomy" id="1108050"/>
    <lineage>
        <taxon>Eukaryota</taxon>
        <taxon>Fungi</taxon>
        <taxon>Dikarya</taxon>
        <taxon>Basidiomycota</taxon>
        <taxon>Agaricomycotina</taxon>
        <taxon>Agaricomycetes</taxon>
        <taxon>Cantharellales</taxon>
        <taxon>Ceratobasidiaceae</taxon>
        <taxon>Rhizoctonia</taxon>
        <taxon>Rhizoctonia solani AG-1</taxon>
    </lineage>
</organism>
<proteinExistence type="predicted"/>